<name>A0AAI9KY21_PECCC</name>
<keyword evidence="3" id="KW-1185">Reference proteome</keyword>
<accession>A0AAI9KY21</accession>
<comment type="caution">
    <text evidence="2">The sequence shown here is derived from an EMBL/GenBank/DDBJ whole genome shotgun (WGS) entry which is preliminary data.</text>
</comment>
<protein>
    <submittedName>
        <fullName evidence="2">Uncharacterized protein</fullName>
    </submittedName>
</protein>
<dbReference type="Proteomes" id="UP001165145">
    <property type="component" value="Unassembled WGS sequence"/>
</dbReference>
<evidence type="ECO:0000313" key="3">
    <source>
        <dbReference type="Proteomes" id="UP001058167"/>
    </source>
</evidence>
<evidence type="ECO:0000313" key="4">
    <source>
        <dbReference type="Proteomes" id="UP001165145"/>
    </source>
</evidence>
<reference evidence="1" key="1">
    <citation type="submission" date="2022-06" db="EMBL/GenBank/DDBJ databases">
        <title>Draft genome sequences of Pectobacterium carotovorum subsp. carotovorum str. NBRC12380.</title>
        <authorList>
            <person name="Wakabayashi Y."/>
            <person name="Kojima K."/>
        </authorList>
    </citation>
    <scope>NUCLEOTIDE SEQUENCE</scope>
    <source>
        <strain evidence="1">NBRC 12380</strain>
    </source>
</reference>
<reference evidence="2" key="2">
    <citation type="submission" date="2023-02" db="EMBL/GenBank/DDBJ databases">
        <title>Pectobacterium carotovorum subsp. carotovorum NBRC 12380.</title>
        <authorList>
            <person name="Ichikawa N."/>
            <person name="Sato H."/>
            <person name="Tonouchi N."/>
        </authorList>
    </citation>
    <scope>NUCLEOTIDE SEQUENCE</scope>
    <source>
        <strain evidence="2">NBRC 12380</strain>
    </source>
</reference>
<organism evidence="2 4">
    <name type="scientific">Pectobacterium carotovorum subsp. carotovorum</name>
    <name type="common">Erwinia carotovora subsp. carotovora</name>
    <dbReference type="NCBI Taxonomy" id="555"/>
    <lineage>
        <taxon>Bacteria</taxon>
        <taxon>Pseudomonadati</taxon>
        <taxon>Pseudomonadota</taxon>
        <taxon>Gammaproteobacteria</taxon>
        <taxon>Enterobacterales</taxon>
        <taxon>Pectobacteriaceae</taxon>
        <taxon>Pectobacterium</taxon>
    </lineage>
</organism>
<evidence type="ECO:0000313" key="1">
    <source>
        <dbReference type="EMBL" id="GKX46307.1"/>
    </source>
</evidence>
<dbReference type="Proteomes" id="UP001058167">
    <property type="component" value="Unassembled WGS sequence"/>
</dbReference>
<dbReference type="EMBL" id="BSRL01000002">
    <property type="protein sequence ID" value="GLV68920.1"/>
    <property type="molecule type" value="Genomic_DNA"/>
</dbReference>
<gene>
    <name evidence="2" type="ORF">Pcaca03_13640</name>
    <name evidence="1" type="ORF">SOASR016_10590</name>
</gene>
<dbReference type="AlphaFoldDB" id="A0AAI9KY21"/>
<dbReference type="EMBL" id="BRLF01000002">
    <property type="protein sequence ID" value="GKX46307.1"/>
    <property type="molecule type" value="Genomic_DNA"/>
</dbReference>
<proteinExistence type="predicted"/>
<evidence type="ECO:0000313" key="2">
    <source>
        <dbReference type="EMBL" id="GLV68920.1"/>
    </source>
</evidence>
<sequence length="119" mass="13223">MSFNLEVCQRANHSVFDGGDELTNAELATLQVNQHVHDLLTGAVVGYLTASVALNHGNIAGHEDMLGFACLTLREYAGMLNQPDFIWGFIITSVGEIMHRQRDGFIRLYVKLAYDDLIL</sequence>